<dbReference type="Proteomes" id="UP001217500">
    <property type="component" value="Chromosome"/>
</dbReference>
<keyword evidence="1" id="KW-0732">Signal</keyword>
<evidence type="ECO:0000256" key="1">
    <source>
        <dbReference type="SAM" id="SignalP"/>
    </source>
</evidence>
<dbReference type="RefSeq" id="WP_289504733.1">
    <property type="nucleotide sequence ID" value="NZ_CP116805.1"/>
</dbReference>
<organism evidence="2 3">
    <name type="scientific">Gimibacter soli</name>
    <dbReference type="NCBI Taxonomy" id="3024400"/>
    <lineage>
        <taxon>Bacteria</taxon>
        <taxon>Pseudomonadati</taxon>
        <taxon>Pseudomonadota</taxon>
        <taxon>Alphaproteobacteria</taxon>
        <taxon>Kordiimonadales</taxon>
        <taxon>Temperatibacteraceae</taxon>
        <taxon>Gimibacter</taxon>
    </lineage>
</organism>
<dbReference type="EMBL" id="CP116805">
    <property type="protein sequence ID" value="WCL54987.1"/>
    <property type="molecule type" value="Genomic_DNA"/>
</dbReference>
<proteinExistence type="predicted"/>
<dbReference type="InterPro" id="IPR016866">
    <property type="entry name" value="UCP028069"/>
</dbReference>
<keyword evidence="3" id="KW-1185">Reference proteome</keyword>
<dbReference type="AlphaFoldDB" id="A0AAE9XPV0"/>
<dbReference type="KEGG" id="gso:PH603_04345"/>
<evidence type="ECO:0000313" key="2">
    <source>
        <dbReference type="EMBL" id="WCL54987.1"/>
    </source>
</evidence>
<dbReference type="PIRSF" id="PIRSF028069">
    <property type="entry name" value="UCP028069"/>
    <property type="match status" value="1"/>
</dbReference>
<evidence type="ECO:0000313" key="3">
    <source>
        <dbReference type="Proteomes" id="UP001217500"/>
    </source>
</evidence>
<reference evidence="2" key="1">
    <citation type="submission" date="2023-01" db="EMBL/GenBank/DDBJ databases">
        <title>The genome sequence of Kordiimonadaceae bacterium 6D33.</title>
        <authorList>
            <person name="Liu Y."/>
        </authorList>
    </citation>
    <scope>NUCLEOTIDE SEQUENCE</scope>
    <source>
        <strain evidence="2">6D33</strain>
    </source>
</reference>
<gene>
    <name evidence="2" type="ORF">PH603_04345</name>
</gene>
<feature type="chain" id="PRO_5042103776" evidence="1">
    <location>
        <begin position="24"/>
        <end position="254"/>
    </location>
</feature>
<sequence>MKRIAVSTAAVASVLLAASVANAQQDARLKSIVDEVNQANQIAQASQQKIDGIADATAKLAGDYRSVLKTNAGLRAYNAQQKRVIDNQIKEIERIKNSIGQIDEIKRQITPLMLEMIENLDEFVKADAPFQAEERAERITALRDLMDDPNVNDPERFRLVLEAYKAEVQYGRTVNAYEGLDDTGRSVNFVRIGRVGFYYQTKDGNETYAWDSKGGKWDRLDGEYNNAVKQLQKMARRQVPLDVLVLPVAAPEGK</sequence>
<dbReference type="Pfam" id="PF11932">
    <property type="entry name" value="DUF3450"/>
    <property type="match status" value="1"/>
</dbReference>
<protein>
    <submittedName>
        <fullName evidence="2">DUF3450 domain-containing protein</fullName>
    </submittedName>
</protein>
<accession>A0AAE9XPV0</accession>
<feature type="signal peptide" evidence="1">
    <location>
        <begin position="1"/>
        <end position="23"/>
    </location>
</feature>
<name>A0AAE9XPV0_9PROT</name>